<sequence length="765" mass="87862">MEPALPSKEMETSVSQELVEKWITENPWKASKLVRKYVPPIAQRDINTMVMETLRSMNSNYNFKTLVKNIVDFAVDLVSADQCHSFLFDRETQELAYLNLNLEKKYEGFRIPIGKGIIGSTASDGEVKRIMNIKETSVYDEKYDDFTGSKANGILCIPIANHGFGANQELLGVLAFLSEDEFTRNDAAQLSEITSLLCVLIKAEFRVMDLKKYESKITELQKAVQNEKDHSELLFSLASELSLNTEIDQIIDTILQTAKKQLWADSASLFLVDKEKSELYATRFDNGTSKKVSFPMNKGIAGSVATTGVTANYSDVYECPIFNREVDKQNNYRSKSLLCVPLRGPNMEILGVVNLVNKTNPQTKEILSFSLYDQRLFEEFSVFCGLAIHKSIMAAQNNLQRERLELLLEMMNFHNKLSPDVIEKFMGCRNLVRIESYKLSRWNFDPHVYADTDDTLAVIGYQLFSNLEFDKTFVIPDRKLVEYILTVRKNYRPVAYHNFTHAISVTHGLFVLIVNGVLDEYFDRVELFAMIVACINHDIDHRGMNNAFQQRAQSAFAHLYTSSTMERHHFNHSMTILNSGNDINILSNLSKFDYKRALQLIEYCILATDLSLYFERKKKMEAVFENGAKFDKTINTQKELLQSLLMTCSDLAAMYKPWETTKYTADAVYEEFFLQGDEEKRLGMPYSSELTNRNNASEIPRMQVGFYDFVVIPAFDLLIKFLDHSVIKELYSNILMNKAKWQELQASNTKYEHKLLHGSVRRLSK</sequence>
<gene>
    <name evidence="10" type="primary">PDE5A</name>
    <name evidence="10" type="ORF">HK103_005111</name>
</gene>
<dbReference type="PROSITE" id="PS51845">
    <property type="entry name" value="PDEASE_I_2"/>
    <property type="match status" value="1"/>
</dbReference>
<protein>
    <recommendedName>
        <fullName evidence="8">Phosphodiesterase</fullName>
        <ecNumber evidence="8">3.1.4.-</ecNumber>
    </recommendedName>
</protein>
<comment type="similarity">
    <text evidence="1 8">Belongs to the cyclic nucleotide phosphodiesterase family.</text>
</comment>
<keyword evidence="11" id="KW-1185">Reference proteome</keyword>
<keyword evidence="3 7" id="KW-0479">Metal-binding</keyword>
<proteinExistence type="inferred from homology"/>
<feature type="binding site" evidence="6">
    <location>
        <position position="703"/>
    </location>
    <ligand>
        <name>AMP</name>
        <dbReference type="ChEBI" id="CHEBI:456215"/>
    </ligand>
</feature>
<accession>A0AAD5UFN0</accession>
<comment type="cofactor">
    <cofactor evidence="8">
        <name>a divalent metal cation</name>
        <dbReference type="ChEBI" id="CHEBI:60240"/>
    </cofactor>
    <text evidence="8">Binds 2 divalent metal cations per subunit. Site 1 may preferentially bind zinc ions, while site 2 has a preference for magnesium and/or manganese ions.</text>
</comment>
<dbReference type="Pfam" id="PF01590">
    <property type="entry name" value="GAF"/>
    <property type="match status" value="1"/>
</dbReference>
<name>A0AAD5UFN0_9FUNG</name>
<dbReference type="InterPro" id="IPR029016">
    <property type="entry name" value="GAF-like_dom_sf"/>
</dbReference>
<evidence type="ECO:0000256" key="2">
    <source>
        <dbReference type="ARBA" id="ARBA00022535"/>
    </source>
</evidence>
<keyword evidence="2" id="KW-0140">cGMP</keyword>
<dbReference type="AlphaFoldDB" id="A0AAD5UFN0"/>
<feature type="binding site" evidence="7">
    <location>
        <position position="650"/>
    </location>
    <ligand>
        <name>Zn(2+)</name>
        <dbReference type="ChEBI" id="CHEBI:29105"/>
        <label>1</label>
    </ligand>
</feature>
<dbReference type="GO" id="GO:0007165">
    <property type="term" value="P:signal transduction"/>
    <property type="evidence" value="ECO:0007669"/>
    <property type="project" value="InterPro"/>
</dbReference>
<dbReference type="SUPFAM" id="SSF109604">
    <property type="entry name" value="HD-domain/PDEase-like"/>
    <property type="match status" value="1"/>
</dbReference>
<feature type="binding site" evidence="6">
    <location>
        <begin position="497"/>
        <end position="501"/>
    </location>
    <ligand>
        <name>AMP</name>
        <dbReference type="ChEBI" id="CHEBI:456215"/>
    </ligand>
</feature>
<evidence type="ECO:0000313" key="11">
    <source>
        <dbReference type="Proteomes" id="UP001210925"/>
    </source>
</evidence>
<dbReference type="FunFam" id="1.10.1300.10:FF:000003">
    <property type="entry name" value="Phosphodiesterase"/>
    <property type="match status" value="1"/>
</dbReference>
<dbReference type="PANTHER" id="PTHR11347">
    <property type="entry name" value="CYCLIC NUCLEOTIDE PHOSPHODIESTERASE"/>
    <property type="match status" value="1"/>
</dbReference>
<evidence type="ECO:0000256" key="3">
    <source>
        <dbReference type="ARBA" id="ARBA00022723"/>
    </source>
</evidence>
<dbReference type="GO" id="GO:0046872">
    <property type="term" value="F:metal ion binding"/>
    <property type="evidence" value="ECO:0007669"/>
    <property type="project" value="UniProtKB-KW"/>
</dbReference>
<dbReference type="PRINTS" id="PR00387">
    <property type="entry name" value="PDIESTERASE1"/>
</dbReference>
<keyword evidence="4 8" id="KW-0378">Hydrolase</keyword>
<evidence type="ECO:0000256" key="5">
    <source>
        <dbReference type="PIRSR" id="PIRSR623088-1"/>
    </source>
</evidence>
<feature type="binding site" evidence="6">
    <location>
        <position position="538"/>
    </location>
    <ligand>
        <name>AMP</name>
        <dbReference type="ChEBI" id="CHEBI:456215"/>
    </ligand>
</feature>
<feature type="binding site" evidence="7">
    <location>
        <position position="538"/>
    </location>
    <ligand>
        <name>Zn(2+)</name>
        <dbReference type="ChEBI" id="CHEBI:29105"/>
        <label>2</label>
    </ligand>
</feature>
<dbReference type="InterPro" id="IPR023088">
    <property type="entry name" value="PDEase"/>
</dbReference>
<feature type="binding site" evidence="7">
    <location>
        <position position="538"/>
    </location>
    <ligand>
        <name>Zn(2+)</name>
        <dbReference type="ChEBI" id="CHEBI:29105"/>
        <label>1</label>
    </ligand>
</feature>
<evidence type="ECO:0000256" key="1">
    <source>
        <dbReference type="ARBA" id="ARBA00007648"/>
    </source>
</evidence>
<evidence type="ECO:0000256" key="6">
    <source>
        <dbReference type="PIRSR" id="PIRSR623088-2"/>
    </source>
</evidence>
<dbReference type="PROSITE" id="PS00126">
    <property type="entry name" value="PDEASE_I_1"/>
    <property type="match status" value="1"/>
</dbReference>
<evidence type="ECO:0000313" key="10">
    <source>
        <dbReference type="EMBL" id="KAJ3256867.1"/>
    </source>
</evidence>
<dbReference type="EMBL" id="JADGKB010000045">
    <property type="protein sequence ID" value="KAJ3256867.1"/>
    <property type="molecule type" value="Genomic_DNA"/>
</dbReference>
<dbReference type="SMART" id="SM00065">
    <property type="entry name" value="GAF"/>
    <property type="match status" value="2"/>
</dbReference>
<evidence type="ECO:0000256" key="7">
    <source>
        <dbReference type="PIRSR" id="PIRSR623088-3"/>
    </source>
</evidence>
<feature type="binding site" evidence="7">
    <location>
        <position position="501"/>
    </location>
    <ligand>
        <name>Zn(2+)</name>
        <dbReference type="ChEBI" id="CHEBI:29105"/>
        <label>1</label>
    </ligand>
</feature>
<dbReference type="CDD" id="cd00077">
    <property type="entry name" value="HDc"/>
    <property type="match status" value="1"/>
</dbReference>
<dbReference type="InterPro" id="IPR023174">
    <property type="entry name" value="PDEase_CS"/>
</dbReference>
<evidence type="ECO:0000256" key="4">
    <source>
        <dbReference type="ARBA" id="ARBA00022801"/>
    </source>
</evidence>
<dbReference type="Gene3D" id="1.10.1300.10">
    <property type="entry name" value="3'5'-cyclic nucleotide phosphodiesterase, catalytic domain"/>
    <property type="match status" value="1"/>
</dbReference>
<feature type="active site" description="Proton donor" evidence="5">
    <location>
        <position position="497"/>
    </location>
</feature>
<dbReference type="InterPro" id="IPR036971">
    <property type="entry name" value="PDEase_catalytic_dom_sf"/>
</dbReference>
<dbReference type="InterPro" id="IPR002073">
    <property type="entry name" value="PDEase_catalytic_dom"/>
</dbReference>
<dbReference type="InterPro" id="IPR003018">
    <property type="entry name" value="GAF"/>
</dbReference>
<evidence type="ECO:0000259" key="9">
    <source>
        <dbReference type="PROSITE" id="PS51845"/>
    </source>
</evidence>
<feature type="domain" description="PDEase" evidence="9">
    <location>
        <begin position="399"/>
        <end position="748"/>
    </location>
</feature>
<dbReference type="EC" id="3.1.4.-" evidence="8"/>
<comment type="caution">
    <text evidence="10">The sequence shown here is derived from an EMBL/GenBank/DDBJ whole genome shotgun (WGS) entry which is preliminary data.</text>
</comment>
<dbReference type="InterPro" id="IPR003607">
    <property type="entry name" value="HD/PDEase_dom"/>
</dbReference>
<reference evidence="10" key="1">
    <citation type="submission" date="2020-05" db="EMBL/GenBank/DDBJ databases">
        <title>Phylogenomic resolution of chytrid fungi.</title>
        <authorList>
            <person name="Stajich J.E."/>
            <person name="Amses K."/>
            <person name="Simmons R."/>
            <person name="Seto K."/>
            <person name="Myers J."/>
            <person name="Bonds A."/>
            <person name="Quandt C.A."/>
            <person name="Barry K."/>
            <person name="Liu P."/>
            <person name="Grigoriev I."/>
            <person name="Longcore J.E."/>
            <person name="James T.Y."/>
        </authorList>
    </citation>
    <scope>NUCLEOTIDE SEQUENCE</scope>
    <source>
        <strain evidence="10">PLAUS21</strain>
    </source>
</reference>
<dbReference type="SUPFAM" id="SSF55781">
    <property type="entry name" value="GAF domain-like"/>
    <property type="match status" value="2"/>
</dbReference>
<organism evidence="10 11">
    <name type="scientific">Boothiomyces macroporosus</name>
    <dbReference type="NCBI Taxonomy" id="261099"/>
    <lineage>
        <taxon>Eukaryota</taxon>
        <taxon>Fungi</taxon>
        <taxon>Fungi incertae sedis</taxon>
        <taxon>Chytridiomycota</taxon>
        <taxon>Chytridiomycota incertae sedis</taxon>
        <taxon>Chytridiomycetes</taxon>
        <taxon>Rhizophydiales</taxon>
        <taxon>Terramycetaceae</taxon>
        <taxon>Boothiomyces</taxon>
    </lineage>
</organism>
<dbReference type="Proteomes" id="UP001210925">
    <property type="component" value="Unassembled WGS sequence"/>
</dbReference>
<feature type="binding site" evidence="7">
    <location>
        <position position="537"/>
    </location>
    <ligand>
        <name>Zn(2+)</name>
        <dbReference type="ChEBI" id="CHEBI:29105"/>
        <label>1</label>
    </ligand>
</feature>
<dbReference type="Gene3D" id="3.30.450.40">
    <property type="match status" value="2"/>
</dbReference>
<feature type="binding site" evidence="6">
    <location>
        <position position="650"/>
    </location>
    <ligand>
        <name>AMP</name>
        <dbReference type="ChEBI" id="CHEBI:456215"/>
    </ligand>
</feature>
<dbReference type="GO" id="GO:0004114">
    <property type="term" value="F:3',5'-cyclic-nucleotide phosphodiesterase activity"/>
    <property type="evidence" value="ECO:0007669"/>
    <property type="project" value="InterPro"/>
</dbReference>
<evidence type="ECO:0000256" key="8">
    <source>
        <dbReference type="RuleBase" id="RU363067"/>
    </source>
</evidence>
<dbReference type="Pfam" id="PF00233">
    <property type="entry name" value="PDEase_I"/>
    <property type="match status" value="1"/>
</dbReference>